<organism evidence="2 3">
    <name type="scientific">Myodes glareolus</name>
    <name type="common">Bank vole</name>
    <name type="synonym">Clethrionomys glareolus</name>
    <dbReference type="NCBI Taxonomy" id="447135"/>
    <lineage>
        <taxon>Eukaryota</taxon>
        <taxon>Metazoa</taxon>
        <taxon>Chordata</taxon>
        <taxon>Craniata</taxon>
        <taxon>Vertebrata</taxon>
        <taxon>Euteleostomi</taxon>
        <taxon>Mammalia</taxon>
        <taxon>Eutheria</taxon>
        <taxon>Euarchontoglires</taxon>
        <taxon>Glires</taxon>
        <taxon>Rodentia</taxon>
        <taxon>Myomorpha</taxon>
        <taxon>Muroidea</taxon>
        <taxon>Cricetidae</taxon>
        <taxon>Arvicolinae</taxon>
        <taxon>Myodes</taxon>
    </lineage>
</organism>
<feature type="compositionally biased region" description="Polar residues" evidence="1">
    <location>
        <begin position="68"/>
        <end position="84"/>
    </location>
</feature>
<protein>
    <submittedName>
        <fullName evidence="2">Uncharacterized protein</fullName>
    </submittedName>
</protein>
<dbReference type="GO" id="GO:0016020">
    <property type="term" value="C:membrane"/>
    <property type="evidence" value="ECO:0007669"/>
    <property type="project" value="TreeGrafter"/>
</dbReference>
<dbReference type="EMBL" id="JBBHLL010000060">
    <property type="protein sequence ID" value="KAK7822184.1"/>
    <property type="molecule type" value="Genomic_DNA"/>
</dbReference>
<dbReference type="GO" id="GO:0035023">
    <property type="term" value="P:regulation of Rho protein signal transduction"/>
    <property type="evidence" value="ECO:0007669"/>
    <property type="project" value="TreeGrafter"/>
</dbReference>
<reference evidence="2 3" key="1">
    <citation type="journal article" date="2023" name="bioRxiv">
        <title>Conserved and derived expression patterns and positive selection on dental genes reveal complex evolutionary context of ever-growing rodent molars.</title>
        <authorList>
            <person name="Calamari Z.T."/>
            <person name="Song A."/>
            <person name="Cohen E."/>
            <person name="Akter M."/>
            <person name="Roy R.D."/>
            <person name="Hallikas O."/>
            <person name="Christensen M.M."/>
            <person name="Li P."/>
            <person name="Marangoni P."/>
            <person name="Jernvall J."/>
            <person name="Klein O.D."/>
        </authorList>
    </citation>
    <scope>NUCLEOTIDE SEQUENCE [LARGE SCALE GENOMIC DNA]</scope>
    <source>
        <strain evidence="2">V071</strain>
    </source>
</reference>
<dbReference type="GO" id="GO:0005078">
    <property type="term" value="F:MAP-kinase scaffold activity"/>
    <property type="evidence" value="ECO:0007669"/>
    <property type="project" value="TreeGrafter"/>
</dbReference>
<accession>A0AAW0J5V1</accession>
<feature type="compositionally biased region" description="Basic and acidic residues" evidence="1">
    <location>
        <begin position="163"/>
        <end position="173"/>
    </location>
</feature>
<evidence type="ECO:0000256" key="1">
    <source>
        <dbReference type="SAM" id="MobiDB-lite"/>
    </source>
</evidence>
<dbReference type="AlphaFoldDB" id="A0AAW0J5V1"/>
<name>A0AAW0J5V1_MYOGA</name>
<feature type="region of interest" description="Disordered" evidence="1">
    <location>
        <begin position="1"/>
        <end position="127"/>
    </location>
</feature>
<dbReference type="GO" id="GO:0071875">
    <property type="term" value="P:adrenergic receptor signaling pathway"/>
    <property type="evidence" value="ECO:0007669"/>
    <property type="project" value="TreeGrafter"/>
</dbReference>
<feature type="non-terminal residue" evidence="2">
    <location>
        <position position="173"/>
    </location>
</feature>
<dbReference type="Proteomes" id="UP001488838">
    <property type="component" value="Unassembled WGS sequence"/>
</dbReference>
<dbReference type="PANTHER" id="PTHR13944">
    <property type="entry name" value="AGAP007712-PA"/>
    <property type="match status" value="1"/>
</dbReference>
<comment type="caution">
    <text evidence="2">The sequence shown here is derived from an EMBL/GenBank/DDBJ whole genome shotgun (WGS) entry which is preliminary data.</text>
</comment>
<feature type="compositionally biased region" description="Polar residues" evidence="1">
    <location>
        <begin position="1"/>
        <end position="10"/>
    </location>
</feature>
<keyword evidence="3" id="KW-1185">Reference proteome</keyword>
<feature type="region of interest" description="Disordered" evidence="1">
    <location>
        <begin position="149"/>
        <end position="173"/>
    </location>
</feature>
<evidence type="ECO:0000313" key="2">
    <source>
        <dbReference type="EMBL" id="KAK7822184.1"/>
    </source>
</evidence>
<dbReference type="GO" id="GO:0043123">
    <property type="term" value="P:positive regulation of canonical NF-kappaB signal transduction"/>
    <property type="evidence" value="ECO:0007669"/>
    <property type="project" value="TreeGrafter"/>
</dbReference>
<evidence type="ECO:0000313" key="3">
    <source>
        <dbReference type="Proteomes" id="UP001488838"/>
    </source>
</evidence>
<dbReference type="InterPro" id="IPR051632">
    <property type="entry name" value="Rho_GEF"/>
</dbReference>
<dbReference type="GO" id="GO:0015629">
    <property type="term" value="C:actin cytoskeleton"/>
    <property type="evidence" value="ECO:0007669"/>
    <property type="project" value="TreeGrafter"/>
</dbReference>
<gene>
    <name evidence="2" type="ORF">U0070_000748</name>
</gene>
<dbReference type="PANTHER" id="PTHR13944:SF18">
    <property type="entry name" value="A-KINASE ANCHOR PROTEIN 13"/>
    <property type="match status" value="1"/>
</dbReference>
<feature type="compositionally biased region" description="Polar residues" evidence="1">
    <location>
        <begin position="26"/>
        <end position="56"/>
    </location>
</feature>
<sequence length="173" mass="18774">MDQDFCQVSNKHGRLMRVPSFLPNPEESSLPSAPSITKSGSLDSELSVSPKRNSISRTHKDKGPFHILTSTSQTKIPEGQSQAPSSTSTSTRLFGLAKPKEKKEKKKKSKGSRSQPGDGPASEGSHPPTLILWRLSCCLMCKSPTLDAHCPSASSPPELSQVLDKKEQHLSVR</sequence>
<proteinExistence type="predicted"/>